<reference evidence="2 3" key="1">
    <citation type="journal article" date="2018" name="Proc. Natl. Acad. Sci. U.S.A.">
        <title>Draft genome sequence of Camellia sinensis var. sinensis provides insights into the evolution of the tea genome and tea quality.</title>
        <authorList>
            <person name="Wei C."/>
            <person name="Yang H."/>
            <person name="Wang S."/>
            <person name="Zhao J."/>
            <person name="Liu C."/>
            <person name="Gao L."/>
            <person name="Xia E."/>
            <person name="Lu Y."/>
            <person name="Tai Y."/>
            <person name="She G."/>
            <person name="Sun J."/>
            <person name="Cao H."/>
            <person name="Tong W."/>
            <person name="Gao Q."/>
            <person name="Li Y."/>
            <person name="Deng W."/>
            <person name="Jiang X."/>
            <person name="Wang W."/>
            <person name="Chen Q."/>
            <person name="Zhang S."/>
            <person name="Li H."/>
            <person name="Wu J."/>
            <person name="Wang P."/>
            <person name="Li P."/>
            <person name="Shi C."/>
            <person name="Zheng F."/>
            <person name="Jian J."/>
            <person name="Huang B."/>
            <person name="Shan D."/>
            <person name="Shi M."/>
            <person name="Fang C."/>
            <person name="Yue Y."/>
            <person name="Li F."/>
            <person name="Li D."/>
            <person name="Wei S."/>
            <person name="Han B."/>
            <person name="Jiang C."/>
            <person name="Yin Y."/>
            <person name="Xia T."/>
            <person name="Zhang Z."/>
            <person name="Bennetzen J.L."/>
            <person name="Zhao S."/>
            <person name="Wan X."/>
        </authorList>
    </citation>
    <scope>NUCLEOTIDE SEQUENCE [LARGE SCALE GENOMIC DNA]</scope>
    <source>
        <strain evidence="3">cv. Shuchazao</strain>
        <tissue evidence="2">Leaf</tissue>
    </source>
</reference>
<evidence type="ECO:0008006" key="4">
    <source>
        <dbReference type="Google" id="ProtNLM"/>
    </source>
</evidence>
<dbReference type="PANTHER" id="PTHR33237">
    <property type="entry name" value="F2P16.13 PROTEIN-RELATED"/>
    <property type="match status" value="1"/>
</dbReference>
<dbReference type="EMBL" id="SDRB02010554">
    <property type="protein sequence ID" value="THG05828.1"/>
    <property type="molecule type" value="Genomic_DNA"/>
</dbReference>
<protein>
    <recommendedName>
        <fullName evidence="4">Transmembrane protein</fullName>
    </recommendedName>
</protein>
<name>A0A4S4DRR6_CAMSN</name>
<evidence type="ECO:0000256" key="1">
    <source>
        <dbReference type="SAM" id="Phobius"/>
    </source>
</evidence>
<accession>A0A4S4DRR6</accession>
<keyword evidence="3" id="KW-1185">Reference proteome</keyword>
<dbReference type="AlphaFoldDB" id="A0A4S4DRR6"/>
<dbReference type="Proteomes" id="UP000306102">
    <property type="component" value="Unassembled WGS sequence"/>
</dbReference>
<dbReference type="PANTHER" id="PTHR33237:SF31">
    <property type="entry name" value="F2P16.13 PROTEIN"/>
    <property type="match status" value="1"/>
</dbReference>
<evidence type="ECO:0000313" key="3">
    <source>
        <dbReference type="Proteomes" id="UP000306102"/>
    </source>
</evidence>
<keyword evidence="1" id="KW-0812">Transmembrane</keyword>
<organism evidence="2 3">
    <name type="scientific">Camellia sinensis var. sinensis</name>
    <name type="common">China tea</name>
    <dbReference type="NCBI Taxonomy" id="542762"/>
    <lineage>
        <taxon>Eukaryota</taxon>
        <taxon>Viridiplantae</taxon>
        <taxon>Streptophyta</taxon>
        <taxon>Embryophyta</taxon>
        <taxon>Tracheophyta</taxon>
        <taxon>Spermatophyta</taxon>
        <taxon>Magnoliopsida</taxon>
        <taxon>eudicotyledons</taxon>
        <taxon>Gunneridae</taxon>
        <taxon>Pentapetalae</taxon>
        <taxon>asterids</taxon>
        <taxon>Ericales</taxon>
        <taxon>Theaceae</taxon>
        <taxon>Camellia</taxon>
    </lineage>
</organism>
<gene>
    <name evidence="2" type="ORF">TEA_009005</name>
</gene>
<comment type="caution">
    <text evidence="2">The sequence shown here is derived from an EMBL/GenBank/DDBJ whole genome shotgun (WGS) entry which is preliminary data.</text>
</comment>
<proteinExistence type="predicted"/>
<sequence length="134" mass="15399">MARPVPSLSMQKLPVLSMSFTCLFILIGAFSIFSIVTFLCGSHRRKDERTVGLGNKKPVSRLQSNLMVKMISWRKVQNEEKEEKELDVDEDAVWRRTIMMGEKCRPMDFSGKILYDCNGNLLSDSPHDQSRRKS</sequence>
<keyword evidence="1" id="KW-1133">Transmembrane helix</keyword>
<feature type="transmembrane region" description="Helical" evidence="1">
    <location>
        <begin position="15"/>
        <end position="40"/>
    </location>
</feature>
<keyword evidence="1" id="KW-0472">Membrane</keyword>
<evidence type="ECO:0000313" key="2">
    <source>
        <dbReference type="EMBL" id="THG05828.1"/>
    </source>
</evidence>